<dbReference type="Pfam" id="PF02571">
    <property type="entry name" value="CbiJ"/>
    <property type="match status" value="1"/>
</dbReference>
<dbReference type="EMBL" id="SVCM01000101">
    <property type="protein sequence ID" value="MBE6060331.1"/>
    <property type="molecule type" value="Genomic_DNA"/>
</dbReference>
<accession>A0A927W8U2</accession>
<comment type="pathway">
    <text evidence="1">Cofactor biosynthesis; adenosylcobalamin biosynthesis.</text>
</comment>
<dbReference type="EC" id="1.3.1.106" evidence="4"/>
<evidence type="ECO:0000313" key="5">
    <source>
        <dbReference type="Proteomes" id="UP000768462"/>
    </source>
</evidence>
<evidence type="ECO:0000256" key="2">
    <source>
        <dbReference type="ARBA" id="ARBA00022573"/>
    </source>
</evidence>
<dbReference type="PANTHER" id="PTHR36925">
    <property type="entry name" value="COBALT-PRECORRIN-6A REDUCTASE"/>
    <property type="match status" value="1"/>
</dbReference>
<protein>
    <submittedName>
        <fullName evidence="4">Cobalt-precorrin-6A reductase</fullName>
        <ecNumber evidence="4">1.3.1.106</ecNumber>
    </submittedName>
</protein>
<dbReference type="PROSITE" id="PS51014">
    <property type="entry name" value="COBK_CBIJ"/>
    <property type="match status" value="1"/>
</dbReference>
<proteinExistence type="predicted"/>
<evidence type="ECO:0000313" key="4">
    <source>
        <dbReference type="EMBL" id="MBE6060331.1"/>
    </source>
</evidence>
<evidence type="ECO:0000256" key="1">
    <source>
        <dbReference type="ARBA" id="ARBA00004953"/>
    </source>
</evidence>
<keyword evidence="2" id="KW-0169">Cobalamin biosynthesis</keyword>
<name>A0A927W8U2_9CLOT</name>
<dbReference type="AlphaFoldDB" id="A0A927W8U2"/>
<gene>
    <name evidence="4" type="ORF">E7215_09190</name>
</gene>
<organism evidence="4 5">
    <name type="scientific">Clostridium sulfidigenes</name>
    <dbReference type="NCBI Taxonomy" id="318464"/>
    <lineage>
        <taxon>Bacteria</taxon>
        <taxon>Bacillati</taxon>
        <taxon>Bacillota</taxon>
        <taxon>Clostridia</taxon>
        <taxon>Eubacteriales</taxon>
        <taxon>Clostridiaceae</taxon>
        <taxon>Clostridium</taxon>
    </lineage>
</organism>
<dbReference type="GO" id="GO:0016994">
    <property type="term" value="F:precorrin-6A reductase activity"/>
    <property type="evidence" value="ECO:0007669"/>
    <property type="project" value="InterPro"/>
</dbReference>
<dbReference type="NCBIfam" id="NF005970">
    <property type="entry name" value="PRK08057.1-4"/>
    <property type="match status" value="1"/>
</dbReference>
<evidence type="ECO:0000256" key="3">
    <source>
        <dbReference type="ARBA" id="ARBA00023002"/>
    </source>
</evidence>
<dbReference type="Proteomes" id="UP000768462">
    <property type="component" value="Unassembled WGS sequence"/>
</dbReference>
<comment type="caution">
    <text evidence="4">The sequence shown here is derived from an EMBL/GenBank/DDBJ whole genome shotgun (WGS) entry which is preliminary data.</text>
</comment>
<dbReference type="PANTHER" id="PTHR36925:SF1">
    <property type="entry name" value="COBALT-PRECORRIN-6A REDUCTASE"/>
    <property type="match status" value="1"/>
</dbReference>
<dbReference type="NCBIfam" id="TIGR00715">
    <property type="entry name" value="precor6x_red"/>
    <property type="match status" value="1"/>
</dbReference>
<sequence length="260" mass="29122">MIALIVGTSEGRVILSHLNKHTDNILVSTATTYGGELLVDYKYKILNDKPLVYEELKALFMKSGVRVIVDASHPYAVQISGTAMKIAKDMGIEYVRYERQSTLDTLPKNDLIIEVPTYEELGEALKDIDGCILNTTGSRNIDKILELKLKNRIVHRVLPSLKVMEEVFALGVRVEDLIFIKGPIGYELNKAFIKEYDGKALITKDSGPQGGTYEKIKAAIDMGIKVFVVERKTMDYGIVFNDEEKLSHYICSNKASSKNK</sequence>
<reference evidence="4" key="1">
    <citation type="submission" date="2019-04" db="EMBL/GenBank/DDBJ databases">
        <title>Evolution of Biomass-Degrading Anaerobic Consortia Revealed by Metagenomics.</title>
        <authorList>
            <person name="Peng X."/>
        </authorList>
    </citation>
    <scope>NUCLEOTIDE SEQUENCE</scope>
    <source>
        <strain evidence="4">SIG254</strain>
    </source>
</reference>
<dbReference type="InterPro" id="IPR003723">
    <property type="entry name" value="Precorrin-6x_reduct"/>
</dbReference>
<keyword evidence="3 4" id="KW-0560">Oxidoreductase</keyword>
<dbReference type="GO" id="GO:0009236">
    <property type="term" value="P:cobalamin biosynthetic process"/>
    <property type="evidence" value="ECO:0007669"/>
    <property type="project" value="UniProtKB-KW"/>
</dbReference>